<evidence type="ECO:0000313" key="1">
    <source>
        <dbReference type="EMBL" id="KAK6765670.1"/>
    </source>
</evidence>
<reference evidence="1 2" key="1">
    <citation type="submission" date="2023-08" db="EMBL/GenBank/DDBJ databases">
        <title>A Necator americanus chromosomal reference genome.</title>
        <authorList>
            <person name="Ilik V."/>
            <person name="Petrzelkova K.J."/>
            <person name="Pardy F."/>
            <person name="Fuh T."/>
            <person name="Niatou-Singa F.S."/>
            <person name="Gouil Q."/>
            <person name="Baker L."/>
            <person name="Ritchie M.E."/>
            <person name="Jex A.R."/>
            <person name="Gazzola D."/>
            <person name="Li H."/>
            <person name="Toshio Fujiwara R."/>
            <person name="Zhan B."/>
            <person name="Aroian R.V."/>
            <person name="Pafco B."/>
            <person name="Schwarz E.M."/>
        </authorList>
    </citation>
    <scope>NUCLEOTIDE SEQUENCE [LARGE SCALE GENOMIC DNA]</scope>
    <source>
        <strain evidence="1 2">Aroian</strain>
        <tissue evidence="1">Whole animal</tissue>
    </source>
</reference>
<sequence length="81" mass="8958">MGVSELFEIAIGPVGPRIVIDPVILAIRNLKCGDWKARPISELISEKGIKIHGKENEVERIPEMKEIKRGANQDIGAQGRK</sequence>
<dbReference type="Proteomes" id="UP001303046">
    <property type="component" value="Unassembled WGS sequence"/>
</dbReference>
<evidence type="ECO:0000313" key="2">
    <source>
        <dbReference type="Proteomes" id="UP001303046"/>
    </source>
</evidence>
<protein>
    <submittedName>
        <fullName evidence="1">Uncharacterized protein</fullName>
    </submittedName>
</protein>
<organism evidence="1 2">
    <name type="scientific">Necator americanus</name>
    <name type="common">Human hookworm</name>
    <dbReference type="NCBI Taxonomy" id="51031"/>
    <lineage>
        <taxon>Eukaryota</taxon>
        <taxon>Metazoa</taxon>
        <taxon>Ecdysozoa</taxon>
        <taxon>Nematoda</taxon>
        <taxon>Chromadorea</taxon>
        <taxon>Rhabditida</taxon>
        <taxon>Rhabditina</taxon>
        <taxon>Rhabditomorpha</taxon>
        <taxon>Strongyloidea</taxon>
        <taxon>Ancylostomatidae</taxon>
        <taxon>Bunostominae</taxon>
        <taxon>Necator</taxon>
    </lineage>
</organism>
<proteinExistence type="predicted"/>
<accession>A0ABR1ESR9</accession>
<keyword evidence="2" id="KW-1185">Reference proteome</keyword>
<dbReference type="EMBL" id="JAVFWL010000006">
    <property type="protein sequence ID" value="KAK6765670.1"/>
    <property type="molecule type" value="Genomic_DNA"/>
</dbReference>
<comment type="caution">
    <text evidence="1">The sequence shown here is derived from an EMBL/GenBank/DDBJ whole genome shotgun (WGS) entry which is preliminary data.</text>
</comment>
<gene>
    <name evidence="1" type="primary">Necator_chrX.g25694</name>
    <name evidence="1" type="ORF">RB195_025528</name>
</gene>
<name>A0ABR1ESR9_NECAM</name>